<feature type="region of interest" description="Disordered" evidence="2">
    <location>
        <begin position="1"/>
        <end position="26"/>
    </location>
</feature>
<dbReference type="EMBL" id="RBXT01000001">
    <property type="protein sequence ID" value="RKT79077.1"/>
    <property type="molecule type" value="Genomic_DNA"/>
</dbReference>
<dbReference type="InterPro" id="IPR000944">
    <property type="entry name" value="Tscrpt_reg_Rrf2"/>
</dbReference>
<dbReference type="GO" id="GO:0003700">
    <property type="term" value="F:DNA-binding transcription factor activity"/>
    <property type="evidence" value="ECO:0007669"/>
    <property type="project" value="TreeGrafter"/>
</dbReference>
<sequence>MSSHPPPGWGGTPGARPAAVGAGGPLPVRQTAPVDISARVDYAVRAMLILADADAEASPPTSIETLSTRQDLPKKFLEAIFADLRRAGLVASRRGARGGYVLASPRDRISIGDVFRAVDGPLAEVRGLRPSETEYDGVARHLPDLWVAVRASLREVLDETSLEDLRTGALPDRVRQLLDAPDAWANR</sequence>
<dbReference type="NCBIfam" id="TIGR00738">
    <property type="entry name" value="rrf2_super"/>
    <property type="match status" value="1"/>
</dbReference>
<dbReference type="InterPro" id="IPR036388">
    <property type="entry name" value="WH-like_DNA-bd_sf"/>
</dbReference>
<keyword evidence="4" id="KW-1185">Reference proteome</keyword>
<dbReference type="SUPFAM" id="SSF46785">
    <property type="entry name" value="Winged helix' DNA-binding domain"/>
    <property type="match status" value="1"/>
</dbReference>
<evidence type="ECO:0000256" key="2">
    <source>
        <dbReference type="SAM" id="MobiDB-lite"/>
    </source>
</evidence>
<dbReference type="GO" id="GO:0003677">
    <property type="term" value="F:DNA binding"/>
    <property type="evidence" value="ECO:0007669"/>
    <property type="project" value="UniProtKB-KW"/>
</dbReference>
<gene>
    <name evidence="3" type="ORF">DFJ68_2532</name>
</gene>
<proteinExistence type="predicted"/>
<dbReference type="PROSITE" id="PS01332">
    <property type="entry name" value="HTH_RRF2_1"/>
    <property type="match status" value="1"/>
</dbReference>
<dbReference type="PANTHER" id="PTHR33221">
    <property type="entry name" value="WINGED HELIX-TURN-HELIX TRANSCRIPTIONAL REGULATOR, RRF2 FAMILY"/>
    <property type="match status" value="1"/>
</dbReference>
<evidence type="ECO:0000256" key="1">
    <source>
        <dbReference type="ARBA" id="ARBA00023125"/>
    </source>
</evidence>
<evidence type="ECO:0000313" key="3">
    <source>
        <dbReference type="EMBL" id="RKT79077.1"/>
    </source>
</evidence>
<comment type="caution">
    <text evidence="3">The sequence shown here is derived from an EMBL/GenBank/DDBJ whole genome shotgun (WGS) entry which is preliminary data.</text>
</comment>
<organism evidence="3 4">
    <name type="scientific">Terracoccus luteus</name>
    <dbReference type="NCBI Taxonomy" id="53356"/>
    <lineage>
        <taxon>Bacteria</taxon>
        <taxon>Bacillati</taxon>
        <taxon>Actinomycetota</taxon>
        <taxon>Actinomycetes</taxon>
        <taxon>Micrococcales</taxon>
        <taxon>Intrasporangiaceae</taxon>
        <taxon>Terracoccus</taxon>
    </lineage>
</organism>
<keyword evidence="1" id="KW-0238">DNA-binding</keyword>
<dbReference type="GO" id="GO:0005829">
    <property type="term" value="C:cytosol"/>
    <property type="evidence" value="ECO:0007669"/>
    <property type="project" value="TreeGrafter"/>
</dbReference>
<accession>A0A495XXS1</accession>
<dbReference type="PROSITE" id="PS51197">
    <property type="entry name" value="HTH_RRF2_2"/>
    <property type="match status" value="1"/>
</dbReference>
<protein>
    <submittedName>
        <fullName evidence="3">BadM/Rrf2 family transcriptional regulator</fullName>
    </submittedName>
</protein>
<dbReference type="InterPro" id="IPR036390">
    <property type="entry name" value="WH_DNA-bd_sf"/>
</dbReference>
<dbReference type="Pfam" id="PF02082">
    <property type="entry name" value="Rrf2"/>
    <property type="match status" value="1"/>
</dbReference>
<reference evidence="3 4" key="1">
    <citation type="submission" date="2018-10" db="EMBL/GenBank/DDBJ databases">
        <title>Sequencing the genomes of 1000 actinobacteria strains.</title>
        <authorList>
            <person name="Klenk H.-P."/>
        </authorList>
    </citation>
    <scope>NUCLEOTIDE SEQUENCE [LARGE SCALE GENOMIC DNA]</scope>
    <source>
        <strain evidence="3 4">DSM 44267</strain>
    </source>
</reference>
<evidence type="ECO:0000313" key="4">
    <source>
        <dbReference type="Proteomes" id="UP000278440"/>
    </source>
</evidence>
<dbReference type="PANTHER" id="PTHR33221:SF5">
    <property type="entry name" value="HTH-TYPE TRANSCRIPTIONAL REGULATOR ISCR"/>
    <property type="match status" value="1"/>
</dbReference>
<dbReference type="InterPro" id="IPR030489">
    <property type="entry name" value="TR_Rrf2-type_CS"/>
</dbReference>
<name>A0A495XXS1_9MICO</name>
<dbReference type="Proteomes" id="UP000278440">
    <property type="component" value="Unassembled WGS sequence"/>
</dbReference>
<dbReference type="Gene3D" id="1.10.10.10">
    <property type="entry name" value="Winged helix-like DNA-binding domain superfamily/Winged helix DNA-binding domain"/>
    <property type="match status" value="1"/>
</dbReference>
<dbReference type="AlphaFoldDB" id="A0A495XXS1"/>